<evidence type="ECO:0000313" key="1">
    <source>
        <dbReference type="EnsemblPlants" id="OMERI07G02220.1"/>
    </source>
</evidence>
<dbReference type="HOGENOM" id="CLU_2658889_0_0_1"/>
<dbReference type="AlphaFoldDB" id="A0A0E0E7L1"/>
<protein>
    <submittedName>
        <fullName evidence="1">Uncharacterized protein</fullName>
    </submittedName>
</protein>
<accession>A0A0E0E7L1</accession>
<reference evidence="1" key="1">
    <citation type="submission" date="2015-04" db="UniProtKB">
        <authorList>
            <consortium name="EnsemblPlants"/>
        </authorList>
    </citation>
    <scope>IDENTIFICATION</scope>
</reference>
<organism evidence="1">
    <name type="scientific">Oryza meridionalis</name>
    <dbReference type="NCBI Taxonomy" id="40149"/>
    <lineage>
        <taxon>Eukaryota</taxon>
        <taxon>Viridiplantae</taxon>
        <taxon>Streptophyta</taxon>
        <taxon>Embryophyta</taxon>
        <taxon>Tracheophyta</taxon>
        <taxon>Spermatophyta</taxon>
        <taxon>Magnoliopsida</taxon>
        <taxon>Liliopsida</taxon>
        <taxon>Poales</taxon>
        <taxon>Poaceae</taxon>
        <taxon>BOP clade</taxon>
        <taxon>Oryzoideae</taxon>
        <taxon>Oryzeae</taxon>
        <taxon>Oryzinae</taxon>
        <taxon>Oryza</taxon>
    </lineage>
</organism>
<dbReference type="EnsemblPlants" id="OMERI07G02220.1">
    <property type="protein sequence ID" value="OMERI07G02220.1"/>
    <property type="gene ID" value="OMERI07G02220"/>
</dbReference>
<evidence type="ECO:0000313" key="2">
    <source>
        <dbReference type="Proteomes" id="UP000008021"/>
    </source>
</evidence>
<keyword evidence="2" id="KW-1185">Reference proteome</keyword>
<name>A0A0E0E7L1_9ORYZ</name>
<dbReference type="Gramene" id="OMERI07G02220.1">
    <property type="protein sequence ID" value="OMERI07G02220.1"/>
    <property type="gene ID" value="OMERI07G02220"/>
</dbReference>
<reference evidence="1" key="2">
    <citation type="submission" date="2018-05" db="EMBL/GenBank/DDBJ databases">
        <title>OmerRS3 (Oryza meridionalis Reference Sequence Version 3).</title>
        <authorList>
            <person name="Zhang J."/>
            <person name="Kudrna D."/>
            <person name="Lee S."/>
            <person name="Talag J."/>
            <person name="Welchert J."/>
            <person name="Wing R.A."/>
        </authorList>
    </citation>
    <scope>NUCLEOTIDE SEQUENCE [LARGE SCALE GENOMIC DNA]</scope>
    <source>
        <strain evidence="1">cv. OR44</strain>
    </source>
</reference>
<sequence>MAEISTGVGDGAEWIRDAEAAAAAAAATAVEGERAREELRQRDGAICGDAAAVATARIVDAAAVEGSDREMRRECAF</sequence>
<dbReference type="Proteomes" id="UP000008021">
    <property type="component" value="Chromosome 7"/>
</dbReference>
<proteinExistence type="predicted"/>